<organism evidence="1 2">
    <name type="scientific">Fimbriiglobus ruber</name>
    <dbReference type="NCBI Taxonomy" id="1908690"/>
    <lineage>
        <taxon>Bacteria</taxon>
        <taxon>Pseudomonadati</taxon>
        <taxon>Planctomycetota</taxon>
        <taxon>Planctomycetia</taxon>
        <taxon>Gemmatales</taxon>
        <taxon>Gemmataceae</taxon>
        <taxon>Fimbriiglobus</taxon>
    </lineage>
</organism>
<name>A0A225E7V6_9BACT</name>
<dbReference type="EMBL" id="NIDE01000001">
    <property type="protein sequence ID" value="OWK46848.1"/>
    <property type="molecule type" value="Genomic_DNA"/>
</dbReference>
<dbReference type="Proteomes" id="UP000214646">
    <property type="component" value="Unassembled WGS sequence"/>
</dbReference>
<evidence type="ECO:0000313" key="1">
    <source>
        <dbReference type="EMBL" id="OWK46848.1"/>
    </source>
</evidence>
<sequence length="255" mass="26580">MSGVTTAGPVVWGAASLPKIGNRADENEDAIAAAPAGLRFAVADGATEGWHSKAWADRLARAFVVRPPAPSDFAGWLTEARTGWDPPARSGPASWYAEEKEIQGAYATLLGVRLIPRAAGGWAWKAVAVGDSCLFVVRGERHTHAFPIDNPEVFGSSPLLVASTPAGSGEPDWMAGQTLPGDLLVLATDAVAAWLLQTAADATPAWPRVRTALNEPDAPARAAGLRELLGDAQAAKNDDASMVAVLVPEPAEPPR</sequence>
<reference evidence="2" key="1">
    <citation type="submission" date="2017-06" db="EMBL/GenBank/DDBJ databases">
        <title>Genome analysis of Fimbriiglobus ruber SP5, the first member of the order Planctomycetales with confirmed chitinolytic capability.</title>
        <authorList>
            <person name="Ravin N.V."/>
            <person name="Rakitin A.L."/>
            <person name="Ivanova A.A."/>
            <person name="Beletsky A.V."/>
            <person name="Kulichevskaya I.S."/>
            <person name="Mardanov A.V."/>
            <person name="Dedysh S.N."/>
        </authorList>
    </citation>
    <scope>NUCLEOTIDE SEQUENCE [LARGE SCALE GENOMIC DNA]</scope>
    <source>
        <strain evidence="2">SP5</strain>
    </source>
</reference>
<comment type="caution">
    <text evidence="1">The sequence shown here is derived from an EMBL/GenBank/DDBJ whole genome shotgun (WGS) entry which is preliminary data.</text>
</comment>
<dbReference type="AlphaFoldDB" id="A0A225E7V6"/>
<accession>A0A225E7V6</accession>
<protein>
    <recommendedName>
        <fullName evidence="3">PPM-type phosphatase domain-containing protein</fullName>
    </recommendedName>
</protein>
<dbReference type="InterPro" id="IPR036457">
    <property type="entry name" value="PPM-type-like_dom_sf"/>
</dbReference>
<evidence type="ECO:0000313" key="2">
    <source>
        <dbReference type="Proteomes" id="UP000214646"/>
    </source>
</evidence>
<dbReference type="Gene3D" id="3.60.40.10">
    <property type="entry name" value="PPM-type phosphatase domain"/>
    <property type="match status" value="1"/>
</dbReference>
<evidence type="ECO:0008006" key="3">
    <source>
        <dbReference type="Google" id="ProtNLM"/>
    </source>
</evidence>
<gene>
    <name evidence="1" type="ORF">FRUB_00547</name>
</gene>
<keyword evidence="2" id="KW-1185">Reference proteome</keyword>
<dbReference type="RefSeq" id="WP_088252025.1">
    <property type="nucleotide sequence ID" value="NZ_NIDE01000001.1"/>
</dbReference>
<proteinExistence type="predicted"/>
<dbReference type="OrthoDB" id="264757at2"/>
<dbReference type="SUPFAM" id="SSF81606">
    <property type="entry name" value="PP2C-like"/>
    <property type="match status" value="1"/>
</dbReference>